<accession>F0F5V5</accession>
<dbReference type="HOGENOM" id="CLU_2303422_0_0_10"/>
<sequence>MSAGFKYAFFGCKISAPEGCFVKLFHIHRLQYLRQPDKTEWVDIRERQPPPLHISLLEGMPHGRVLLVCPVVVKLPPASRKYPPGTPADMYIRLLGQCNA</sequence>
<evidence type="ECO:0000313" key="2">
    <source>
        <dbReference type="Proteomes" id="UP000005697"/>
    </source>
</evidence>
<evidence type="ECO:0000313" key="1">
    <source>
        <dbReference type="EMBL" id="EGC20492.1"/>
    </source>
</evidence>
<keyword evidence="2" id="KW-1185">Reference proteome</keyword>
<protein>
    <submittedName>
        <fullName evidence="1">Uncharacterized protein</fullName>
    </submittedName>
</protein>
<reference evidence="1 2" key="1">
    <citation type="submission" date="2011-01" db="EMBL/GenBank/DDBJ databases">
        <authorList>
            <person name="Muzny D."/>
            <person name="Qin X."/>
            <person name="Deng J."/>
            <person name="Jiang H."/>
            <person name="Liu Y."/>
            <person name="Qu J."/>
            <person name="Song X.-Z."/>
            <person name="Zhang L."/>
            <person name="Thornton R."/>
            <person name="Coyle M."/>
            <person name="Francisco L."/>
            <person name="Jackson L."/>
            <person name="Javaid M."/>
            <person name="Korchina V."/>
            <person name="Kovar C."/>
            <person name="Mata R."/>
            <person name="Mathew T."/>
            <person name="Ngo R."/>
            <person name="Nguyen L."/>
            <person name="Nguyen N."/>
            <person name="Okwuonu G."/>
            <person name="Ongeri F."/>
            <person name="Pham C."/>
            <person name="Simmons D."/>
            <person name="Wilczek-Boney K."/>
            <person name="Hale W."/>
            <person name="Jakkamsetti A."/>
            <person name="Pham P."/>
            <person name="Ruth R."/>
            <person name="San Lucas F."/>
            <person name="Warren J."/>
            <person name="Zhang J."/>
            <person name="Zhao Z."/>
            <person name="Zhou C."/>
            <person name="Zhu D."/>
            <person name="Lee S."/>
            <person name="Bess C."/>
            <person name="Blankenburg K."/>
            <person name="Forbes L."/>
            <person name="Fu Q."/>
            <person name="Gubbala S."/>
            <person name="Hirani K."/>
            <person name="Jayaseelan J.C."/>
            <person name="Lara F."/>
            <person name="Munidasa M."/>
            <person name="Palculict T."/>
            <person name="Patil S."/>
            <person name="Pu L.-L."/>
            <person name="Saada N."/>
            <person name="Tang L."/>
            <person name="Weissenberger G."/>
            <person name="Zhu Y."/>
            <person name="Hemphill L."/>
            <person name="Shang Y."/>
            <person name="Youmans B."/>
            <person name="Ayvaz T."/>
            <person name="Ross M."/>
            <person name="Santibanez J."/>
            <person name="Aqrawi P."/>
            <person name="Gross S."/>
            <person name="Joshi V."/>
            <person name="Fowler G."/>
            <person name="Nazareth L."/>
            <person name="Reid J."/>
            <person name="Worley K."/>
            <person name="Petrosino J."/>
            <person name="Highlander S."/>
            <person name="Gibbs R."/>
        </authorList>
    </citation>
    <scope>NUCLEOTIDE SEQUENCE [LARGE SCALE GENOMIC DNA]</scope>
    <source>
        <strain evidence="1 2">DSM 16608</strain>
    </source>
</reference>
<comment type="caution">
    <text evidence="1">The sequence shown here is derived from an EMBL/GenBank/DDBJ whole genome shotgun (WGS) entry which is preliminary data.</text>
</comment>
<name>F0F5V5_9BACT</name>
<proteinExistence type="predicted"/>
<dbReference type="STRING" id="888743.HMPREF9141_0971"/>
<dbReference type="AlphaFoldDB" id="F0F5V5"/>
<gene>
    <name evidence="1" type="ORF">HMPREF9141_0971</name>
</gene>
<dbReference type="Proteomes" id="UP000005697">
    <property type="component" value="Unassembled WGS sequence"/>
</dbReference>
<dbReference type="EMBL" id="AEWX01000014">
    <property type="protein sequence ID" value="EGC20492.1"/>
    <property type="molecule type" value="Genomic_DNA"/>
</dbReference>
<organism evidence="1 2">
    <name type="scientific">Prevotella multiformis DSM 16608</name>
    <dbReference type="NCBI Taxonomy" id="888743"/>
    <lineage>
        <taxon>Bacteria</taxon>
        <taxon>Pseudomonadati</taxon>
        <taxon>Bacteroidota</taxon>
        <taxon>Bacteroidia</taxon>
        <taxon>Bacteroidales</taxon>
        <taxon>Prevotellaceae</taxon>
        <taxon>Prevotella</taxon>
    </lineage>
</organism>